<dbReference type="Proteomes" id="UP000026915">
    <property type="component" value="Chromosome 10"/>
</dbReference>
<reference evidence="2 3" key="1">
    <citation type="journal article" date="2013" name="Genome Biol.">
        <title>The genome sequence of the most widely cultivated cacao type and its use to identify candidate genes regulating pod color.</title>
        <authorList>
            <person name="Motamayor J.C."/>
            <person name="Mockaitis K."/>
            <person name="Schmutz J."/>
            <person name="Haiminen N."/>
            <person name="Iii D.L."/>
            <person name="Cornejo O."/>
            <person name="Findley S.D."/>
            <person name="Zheng P."/>
            <person name="Utro F."/>
            <person name="Royaert S."/>
            <person name="Saski C."/>
            <person name="Jenkins J."/>
            <person name="Podicheti R."/>
            <person name="Zhao M."/>
            <person name="Scheffler B.E."/>
            <person name="Stack J.C."/>
            <person name="Feltus F.A."/>
            <person name="Mustiga G.M."/>
            <person name="Amores F."/>
            <person name="Phillips W."/>
            <person name="Marelli J.P."/>
            <person name="May G.D."/>
            <person name="Shapiro H."/>
            <person name="Ma J."/>
            <person name="Bustamante C.D."/>
            <person name="Schnell R.J."/>
            <person name="Main D."/>
            <person name="Gilbert D."/>
            <person name="Parida L."/>
            <person name="Kuhn D.N."/>
        </authorList>
    </citation>
    <scope>NUCLEOTIDE SEQUENCE [LARGE SCALE GENOMIC DNA]</scope>
    <source>
        <strain evidence="3">cv. Matina 1-6</strain>
    </source>
</reference>
<dbReference type="eggNOG" id="ENOG502RFX1">
    <property type="taxonomic scope" value="Eukaryota"/>
</dbReference>
<proteinExistence type="predicted"/>
<dbReference type="InParanoid" id="A0A061FNJ5"/>
<gene>
    <name evidence="2" type="ORF">TCM_043403</name>
</gene>
<dbReference type="STRING" id="3641.A0A061FNJ5"/>
<dbReference type="InterPro" id="IPR058941">
    <property type="entry name" value="HTH_AT3G52170-like"/>
</dbReference>
<accession>A0A061FNJ5</accession>
<dbReference type="FunCoup" id="A0A061FNJ5">
    <property type="interactions" value="902"/>
</dbReference>
<protein>
    <submittedName>
        <fullName evidence="2">DNA binding, putative isoform 1</fullName>
    </submittedName>
</protein>
<keyword evidence="3" id="KW-1185">Reference proteome</keyword>
<dbReference type="Gramene" id="EOY18895">
    <property type="protein sequence ID" value="EOY18895"/>
    <property type="gene ID" value="TCM_043403"/>
</dbReference>
<evidence type="ECO:0000259" key="1">
    <source>
        <dbReference type="Pfam" id="PF25896"/>
    </source>
</evidence>
<organism evidence="2 3">
    <name type="scientific">Theobroma cacao</name>
    <name type="common">Cacao</name>
    <name type="synonym">Cocoa</name>
    <dbReference type="NCBI Taxonomy" id="3641"/>
    <lineage>
        <taxon>Eukaryota</taxon>
        <taxon>Viridiplantae</taxon>
        <taxon>Streptophyta</taxon>
        <taxon>Embryophyta</taxon>
        <taxon>Tracheophyta</taxon>
        <taxon>Spermatophyta</taxon>
        <taxon>Magnoliopsida</taxon>
        <taxon>eudicotyledons</taxon>
        <taxon>Gunneridae</taxon>
        <taxon>Pentapetalae</taxon>
        <taxon>rosids</taxon>
        <taxon>malvids</taxon>
        <taxon>Malvales</taxon>
        <taxon>Malvaceae</taxon>
        <taxon>Byttnerioideae</taxon>
        <taxon>Theobroma</taxon>
    </lineage>
</organism>
<dbReference type="AlphaFoldDB" id="A0A061FNJ5"/>
<dbReference type="EMBL" id="CM001888">
    <property type="protein sequence ID" value="EOY18895.1"/>
    <property type="molecule type" value="Genomic_DNA"/>
</dbReference>
<evidence type="ECO:0000313" key="3">
    <source>
        <dbReference type="Proteomes" id="UP000026915"/>
    </source>
</evidence>
<dbReference type="HOGENOM" id="CLU_041845_0_0_1"/>
<name>A0A061FNJ5_THECC</name>
<dbReference type="OMA" id="FALATCN"/>
<dbReference type="PANTHER" id="PTHR34568:SF1">
    <property type="entry name" value="DNA BINDING PROTEIN"/>
    <property type="match status" value="1"/>
</dbReference>
<evidence type="ECO:0000313" key="2">
    <source>
        <dbReference type="EMBL" id="EOY18895.1"/>
    </source>
</evidence>
<dbReference type="InterPro" id="IPR058942">
    <property type="entry name" value="AT3G52170-like"/>
</dbReference>
<feature type="domain" description="AT3G52170-like helix-turn-helix" evidence="1">
    <location>
        <begin position="31"/>
        <end position="79"/>
    </location>
</feature>
<dbReference type="Pfam" id="PF25896">
    <property type="entry name" value="HTH_AT3G52170"/>
    <property type="match status" value="1"/>
</dbReference>
<dbReference type="PANTHER" id="PTHR34568">
    <property type="entry name" value="RRM DOMAIN-CONTAINING PROTEIN"/>
    <property type="match status" value="1"/>
</dbReference>
<sequence length="437" mass="47519">MHAIKGGWVGQTFALAKCNEQGGKKSRIRRSKEERKAMVESFIRKYQKSNNGNFPSLNLTHKEVGGSFYIIREIVREIIQENKVLGPAKFTEGEQNIDLFLEQNPLGSISAAPKNSLPIQSNGSPFIPSHHEDANDGSVSVSDGHSMGSVYKTFDSGQIINGNFVDVTNGTDKVAIVDLQVTEPLESDKSGKELAAATSKVTQITPDVVVETFPLRPVAKPIDSIDGRSSEVGELNENLDQTETVKVNESLENVSPKLDDINSSEVSNLTDEKEVENLVDLLLEKNSDLADKKVVENISDPLLESSDCSTRKSAIDEDYNGAALEVSCSNVLTSEINEPSQAIVEEAVNASNGMHPKIDGTDTGSCIGESTTQEAVVVEGQVDLQHVNSQKGSNKTLDRINLESWEGTSKSAAKSETNPLWAIFKSFISAFLKFWSE</sequence>